<evidence type="ECO:0000313" key="1">
    <source>
        <dbReference type="EMBL" id="MXU85420.1"/>
    </source>
</evidence>
<proteinExistence type="predicted"/>
<organism evidence="1">
    <name type="scientific">Ixodes ricinus</name>
    <name type="common">Common tick</name>
    <name type="synonym">Acarus ricinus</name>
    <dbReference type="NCBI Taxonomy" id="34613"/>
    <lineage>
        <taxon>Eukaryota</taxon>
        <taxon>Metazoa</taxon>
        <taxon>Ecdysozoa</taxon>
        <taxon>Arthropoda</taxon>
        <taxon>Chelicerata</taxon>
        <taxon>Arachnida</taxon>
        <taxon>Acari</taxon>
        <taxon>Parasitiformes</taxon>
        <taxon>Ixodida</taxon>
        <taxon>Ixodoidea</taxon>
        <taxon>Ixodidae</taxon>
        <taxon>Ixodinae</taxon>
        <taxon>Ixodes</taxon>
    </lineage>
</organism>
<accession>A0A6B0U9V7</accession>
<reference evidence="1" key="1">
    <citation type="submission" date="2019-12" db="EMBL/GenBank/DDBJ databases">
        <title>An insight into the sialome of adult female Ixodes ricinus ticks feeding for 6 days.</title>
        <authorList>
            <person name="Perner J."/>
            <person name="Ribeiro J.M.C."/>
        </authorList>
    </citation>
    <scope>NUCLEOTIDE SEQUENCE</scope>
    <source>
        <strain evidence="1">Semi-engorged</strain>
        <tissue evidence="1">Salivary glands</tissue>
    </source>
</reference>
<dbReference type="EMBL" id="GIFC01003337">
    <property type="protein sequence ID" value="MXU85420.1"/>
    <property type="molecule type" value="Transcribed_RNA"/>
</dbReference>
<protein>
    <submittedName>
        <fullName evidence="1">Putative secreted protein</fullName>
    </submittedName>
</protein>
<sequence length="86" mass="10028">MPMNPTNIALFLRQIKSTFFFFFLIFAHVYSRRTSVEPLSNITLKVRISLTWSNSTLGRFATSLVANIDIFLFIFHSRGLFYCINL</sequence>
<name>A0A6B0U9V7_IXORI</name>
<dbReference type="AlphaFoldDB" id="A0A6B0U9V7"/>